<feature type="region of interest" description="Disordered" evidence="10">
    <location>
        <begin position="166"/>
        <end position="225"/>
    </location>
</feature>
<protein>
    <recommendedName>
        <fullName evidence="4">Putative hemin transport system permease protein HrtB</fullName>
    </recommendedName>
</protein>
<gene>
    <name evidence="13" type="ORF">PBLR_13486</name>
</gene>
<dbReference type="GO" id="GO:0005886">
    <property type="term" value="C:plasma membrane"/>
    <property type="evidence" value="ECO:0007669"/>
    <property type="project" value="UniProtKB-SubCell"/>
</dbReference>
<dbReference type="PANTHER" id="PTHR43738:SF2">
    <property type="entry name" value="ABC TRANSPORTER PERMEASE"/>
    <property type="match status" value="1"/>
</dbReference>
<keyword evidence="7 11" id="KW-1133">Transmembrane helix</keyword>
<feature type="compositionally biased region" description="Polar residues" evidence="10">
    <location>
        <begin position="166"/>
        <end position="180"/>
    </location>
</feature>
<evidence type="ECO:0000256" key="2">
    <source>
        <dbReference type="ARBA" id="ARBA00008697"/>
    </source>
</evidence>
<proteinExistence type="inferred from homology"/>
<dbReference type="EMBL" id="LS992241">
    <property type="protein sequence ID" value="SYX85064.1"/>
    <property type="molecule type" value="Genomic_DNA"/>
</dbReference>
<evidence type="ECO:0000256" key="3">
    <source>
        <dbReference type="ARBA" id="ARBA00011131"/>
    </source>
</evidence>
<evidence type="ECO:0000256" key="5">
    <source>
        <dbReference type="ARBA" id="ARBA00022475"/>
    </source>
</evidence>
<evidence type="ECO:0000256" key="4">
    <source>
        <dbReference type="ARBA" id="ARBA00016962"/>
    </source>
</evidence>
<dbReference type="InterPro" id="IPR003838">
    <property type="entry name" value="ABC3_permease_C"/>
</dbReference>
<evidence type="ECO:0000256" key="11">
    <source>
        <dbReference type="SAM" id="Phobius"/>
    </source>
</evidence>
<dbReference type="Pfam" id="PF02687">
    <property type="entry name" value="FtsX"/>
    <property type="match status" value="1"/>
</dbReference>
<evidence type="ECO:0000313" key="13">
    <source>
        <dbReference type="EMBL" id="SYX85064.1"/>
    </source>
</evidence>
<feature type="transmembrane region" description="Helical" evidence="11">
    <location>
        <begin position="316"/>
        <end position="337"/>
    </location>
</feature>
<evidence type="ECO:0000259" key="12">
    <source>
        <dbReference type="Pfam" id="PF02687"/>
    </source>
</evidence>
<comment type="similarity">
    <text evidence="2">Belongs to the ABC-4 integral membrane protein family. HrtB subfamily.</text>
</comment>
<feature type="domain" description="ABC3 transporter permease C-terminal" evidence="12">
    <location>
        <begin position="319"/>
        <end position="438"/>
    </location>
</feature>
<evidence type="ECO:0000256" key="6">
    <source>
        <dbReference type="ARBA" id="ARBA00022692"/>
    </source>
</evidence>
<comment type="subcellular location">
    <subcellularLocation>
        <location evidence="1">Cell membrane</location>
        <topology evidence="1">Multi-pass membrane protein</topology>
    </subcellularLocation>
</comment>
<evidence type="ECO:0000313" key="14">
    <source>
        <dbReference type="Proteomes" id="UP000304148"/>
    </source>
</evidence>
<dbReference type="InterPro" id="IPR051125">
    <property type="entry name" value="ABC-4/HrtB_transporter"/>
</dbReference>
<evidence type="ECO:0000256" key="10">
    <source>
        <dbReference type="SAM" id="MobiDB-lite"/>
    </source>
</evidence>
<sequence length="444" mass="48230">MSVFQLLWRNMMHRKTLSLLTIISIAITIALLLVLLQVRAGIEHGAEKGYGPFELTLGSKGSSTQLVLNTYYRVGTPAQNIPQQVLHDVRKESEVAHAYAMTAGDSYQGYPIVGMDAAYFYTRYGDQSMKAGGMYAKTGEAVIGSHVASQLGLRVGDTFHGNHGLVNSGSHSFDNPANEKSGSDSGSEASSNDQHQETHSEQQAEAAEEAGSEHSNESDESHHDHEHFEYRIVGILPTLGTADDRAVFTTLDYAWHVHGITHEEDKMITAILVQPKSLLGAQAIKNKFNQHADVQAVYTSKAVADVVNVVDRGTELVQFVSLLCVLLAAITLLLSLTSVVTERKKDVGLMRLIGKSRMYVWTILIGEGMFLTGIGAMLGLFLGHLATSFSASSILEWSGVHVDALRIAPGEIQLVLGALIVGFLASIGPAWKVYRVDPLQLFRS</sequence>
<evidence type="ECO:0000256" key="8">
    <source>
        <dbReference type="ARBA" id="ARBA00023136"/>
    </source>
</evidence>
<dbReference type="AlphaFoldDB" id="A0A383REX9"/>
<dbReference type="Proteomes" id="UP000304148">
    <property type="component" value="Chromosome"/>
</dbReference>
<keyword evidence="6 11" id="KW-0812">Transmembrane</keyword>
<accession>A0A383REX9</accession>
<evidence type="ECO:0000256" key="9">
    <source>
        <dbReference type="ARBA" id="ARBA00024973"/>
    </source>
</evidence>
<keyword evidence="5" id="KW-1003">Cell membrane</keyword>
<keyword evidence="8 11" id="KW-0472">Membrane</keyword>
<organism evidence="13 14">
    <name type="scientific">Paenibacillus alvei</name>
    <name type="common">Bacillus alvei</name>
    <dbReference type="NCBI Taxonomy" id="44250"/>
    <lineage>
        <taxon>Bacteria</taxon>
        <taxon>Bacillati</taxon>
        <taxon>Bacillota</taxon>
        <taxon>Bacilli</taxon>
        <taxon>Bacillales</taxon>
        <taxon>Paenibacillaceae</taxon>
        <taxon>Paenibacillus</taxon>
    </lineage>
</organism>
<dbReference type="RefSeq" id="WP_138186809.1">
    <property type="nucleotide sequence ID" value="NZ_LS992241.1"/>
</dbReference>
<feature type="compositionally biased region" description="Basic and acidic residues" evidence="10">
    <location>
        <begin position="211"/>
        <end position="225"/>
    </location>
</feature>
<feature type="transmembrane region" description="Helical" evidence="11">
    <location>
        <begin position="412"/>
        <end position="434"/>
    </location>
</feature>
<comment type="function">
    <text evidence="9">Part of the ABC transporter complex hrt involved in hemin import. Responsible for the translocation of the substrate across the membrane.</text>
</comment>
<comment type="subunit">
    <text evidence="3">The complex is composed of two ATP-binding proteins (HrtA), two transmembrane proteins (HrtB) and a solute-binding protein.</text>
</comment>
<evidence type="ECO:0000256" key="1">
    <source>
        <dbReference type="ARBA" id="ARBA00004651"/>
    </source>
</evidence>
<feature type="transmembrane region" description="Helical" evidence="11">
    <location>
        <begin position="358"/>
        <end position="382"/>
    </location>
</feature>
<reference evidence="14" key="1">
    <citation type="submission" date="2018-08" db="EMBL/GenBank/DDBJ databases">
        <authorList>
            <person name="Chevrot R."/>
        </authorList>
    </citation>
    <scope>NUCLEOTIDE SEQUENCE [LARGE SCALE GENOMIC DNA]</scope>
</reference>
<dbReference type="PANTHER" id="PTHR43738">
    <property type="entry name" value="ABC TRANSPORTER, MEMBRANE PROTEIN"/>
    <property type="match status" value="1"/>
</dbReference>
<evidence type="ECO:0000256" key="7">
    <source>
        <dbReference type="ARBA" id="ARBA00022989"/>
    </source>
</evidence>
<name>A0A383REX9_PAEAL</name>